<dbReference type="KEGG" id="dao:Desac_1180"/>
<gene>
    <name evidence="1" type="ordered locus">Desac_1180</name>
</gene>
<organism evidence="1 2">
    <name type="scientific">Desulfobacca acetoxidans (strain ATCC 700848 / DSM 11109 / ASRB2)</name>
    <dbReference type="NCBI Taxonomy" id="880072"/>
    <lineage>
        <taxon>Bacteria</taxon>
        <taxon>Pseudomonadati</taxon>
        <taxon>Thermodesulfobacteriota</taxon>
        <taxon>Desulfobaccia</taxon>
        <taxon>Desulfobaccales</taxon>
        <taxon>Desulfobaccaceae</taxon>
        <taxon>Desulfobacca</taxon>
    </lineage>
</organism>
<reference evidence="2" key="2">
    <citation type="submission" date="2011-03" db="EMBL/GenBank/DDBJ databases">
        <title>The complete genome of Desulfobacca acetoxidans DSM 11109.</title>
        <authorList>
            <consortium name="US DOE Joint Genome Institute (JGI-PGF)"/>
            <person name="Lucas S."/>
            <person name="Copeland A."/>
            <person name="Lapidus A."/>
            <person name="Bruce D."/>
            <person name="Goodwin L."/>
            <person name="Pitluck S."/>
            <person name="Peters L."/>
            <person name="Kyrpides N."/>
            <person name="Mavromatis K."/>
            <person name="Ivanova N."/>
            <person name="Ovchinnikova G."/>
            <person name="Teshima H."/>
            <person name="Detter J.C."/>
            <person name="Han C."/>
            <person name="Land M."/>
            <person name="Hauser L."/>
            <person name="Markowitz V."/>
            <person name="Cheng J.-F."/>
            <person name="Hugenholtz P."/>
            <person name="Woyke T."/>
            <person name="Wu D."/>
            <person name="Spring S."/>
            <person name="Schueler E."/>
            <person name="Brambilla E."/>
            <person name="Klenk H.-P."/>
            <person name="Eisen J.A."/>
        </authorList>
    </citation>
    <scope>NUCLEOTIDE SEQUENCE [LARGE SCALE GENOMIC DNA]</scope>
    <source>
        <strain evidence="2">ATCC 700848 / DSM 11109 / ASRB2</strain>
    </source>
</reference>
<reference evidence="1 2" key="1">
    <citation type="journal article" date="2011" name="Stand. Genomic Sci.">
        <title>Complete genome sequence of the acetate-degrading sulfate reducer Desulfobacca acetoxidans type strain (ASRB2).</title>
        <authorList>
            <person name="Goker M."/>
            <person name="Teshima H."/>
            <person name="Lapidus A."/>
            <person name="Nolan M."/>
            <person name="Lucas S."/>
            <person name="Hammon N."/>
            <person name="Deshpande S."/>
            <person name="Cheng J.F."/>
            <person name="Tapia R."/>
            <person name="Han C."/>
            <person name="Goodwin L."/>
            <person name="Pitluck S."/>
            <person name="Huntemann M."/>
            <person name="Liolios K."/>
            <person name="Ivanova N."/>
            <person name="Pagani I."/>
            <person name="Mavromatis K."/>
            <person name="Ovchinikova G."/>
            <person name="Pati A."/>
            <person name="Chen A."/>
            <person name="Palaniappan K."/>
            <person name="Land M."/>
            <person name="Hauser L."/>
            <person name="Brambilla E.M."/>
            <person name="Rohde M."/>
            <person name="Spring S."/>
            <person name="Detter J.C."/>
            <person name="Woyke T."/>
            <person name="Bristow J."/>
            <person name="Eisen J.A."/>
            <person name="Markowitz V."/>
            <person name="Hugenholtz P."/>
            <person name="Kyrpides N.C."/>
            <person name="Klenk H.P."/>
        </authorList>
    </citation>
    <scope>NUCLEOTIDE SEQUENCE [LARGE SCALE GENOMIC DNA]</scope>
    <source>
        <strain evidence="2">ATCC 700848 / DSM 11109 / ASRB2</strain>
    </source>
</reference>
<evidence type="ECO:0000313" key="1">
    <source>
        <dbReference type="EMBL" id="AEB09043.1"/>
    </source>
</evidence>
<evidence type="ECO:0000313" key="2">
    <source>
        <dbReference type="Proteomes" id="UP000000483"/>
    </source>
</evidence>
<proteinExistence type="predicted"/>
<dbReference type="EMBL" id="CP002629">
    <property type="protein sequence ID" value="AEB09043.1"/>
    <property type="molecule type" value="Genomic_DNA"/>
</dbReference>
<protein>
    <submittedName>
        <fullName evidence="1">Uncharacterized protein</fullName>
    </submittedName>
</protein>
<accession>F2NHC7</accession>
<dbReference type="HOGENOM" id="CLU_3079101_0_0_7"/>
<sequence>MKTEPRRLLTIMLFLLTVHCFHINFFLSTMLNISGGKGPPYPIIDNVLAIYS</sequence>
<name>F2NHC7_DESAR</name>
<dbReference type="AlphaFoldDB" id="F2NHC7"/>
<dbReference type="Proteomes" id="UP000000483">
    <property type="component" value="Chromosome"/>
</dbReference>
<keyword evidence="2" id="KW-1185">Reference proteome</keyword>